<dbReference type="OrthoDB" id="16729at2759"/>
<protein>
    <submittedName>
        <fullName evidence="1">Uncharacterized protein</fullName>
    </submittedName>
</protein>
<dbReference type="STRING" id="1296096.A0A1B9I1B6"/>
<reference evidence="2" key="4">
    <citation type="submission" date="2024-02" db="EMBL/GenBank/DDBJ databases">
        <title>Comparative genomics of Cryptococcus and Kwoniella reveals pathogenesis evolution and contrasting modes of karyotype evolution via chromosome fusion or intercentromeric recombination.</title>
        <authorList>
            <person name="Coelho M.A."/>
            <person name="David-Palma M."/>
            <person name="Shea T."/>
            <person name="Bowers K."/>
            <person name="McGinley-Smith S."/>
            <person name="Mohammad A.W."/>
            <person name="Gnirke A."/>
            <person name="Yurkov A.M."/>
            <person name="Nowrousian M."/>
            <person name="Sun S."/>
            <person name="Cuomo C.A."/>
            <person name="Heitman J."/>
        </authorList>
    </citation>
    <scope>NUCLEOTIDE SEQUENCE</scope>
    <source>
        <strain evidence="2">CBS 10737</strain>
    </source>
</reference>
<reference evidence="1" key="3">
    <citation type="submission" date="2016-07" db="EMBL/GenBank/DDBJ databases">
        <title>Evolution of pathogenesis and genome organization in the Tremellales.</title>
        <authorList>
            <person name="Cuomo C."/>
            <person name="Litvintseva A."/>
            <person name="Heitman J."/>
            <person name="Chen Y."/>
            <person name="Sun S."/>
            <person name="Springer D."/>
            <person name="Dromer F."/>
            <person name="Young S."/>
            <person name="Zeng Q."/>
            <person name="Chapman S."/>
            <person name="Gujja S."/>
            <person name="Saif S."/>
            <person name="Birren B."/>
        </authorList>
    </citation>
    <scope>NUCLEOTIDE SEQUENCE</scope>
    <source>
        <strain evidence="1">CBS 10737</strain>
    </source>
</reference>
<evidence type="ECO:0000313" key="2">
    <source>
        <dbReference type="EMBL" id="WWC72240.1"/>
    </source>
</evidence>
<keyword evidence="3" id="KW-1185">Reference proteome</keyword>
<dbReference type="InterPro" id="IPR009991">
    <property type="entry name" value="DCTN3"/>
</dbReference>
<dbReference type="KEGG" id="kpin:30173396"/>
<dbReference type="PANTHER" id="PTHR28360:SF1">
    <property type="entry name" value="DYNACTIN SUBUNIT 3"/>
    <property type="match status" value="1"/>
</dbReference>
<dbReference type="Proteomes" id="UP000094020">
    <property type="component" value="Chromosome 8"/>
</dbReference>
<accession>A0A1B9I1B6</accession>
<gene>
    <name evidence="1" type="ORF">I206_05027</name>
    <name evidence="2" type="ORF">I206_106202</name>
</gene>
<dbReference type="Pfam" id="PF07426">
    <property type="entry name" value="Dynactin_p22"/>
    <property type="match status" value="1"/>
</dbReference>
<evidence type="ECO:0000313" key="3">
    <source>
        <dbReference type="Proteomes" id="UP000094020"/>
    </source>
</evidence>
<dbReference type="RefSeq" id="XP_019010555.1">
    <property type="nucleotide sequence ID" value="XM_019156753.1"/>
</dbReference>
<dbReference type="PANTHER" id="PTHR28360">
    <property type="entry name" value="DYNACTIN SUBUNIT 3"/>
    <property type="match status" value="1"/>
</dbReference>
<dbReference type="AlphaFoldDB" id="A0A1B9I1B6"/>
<dbReference type="GO" id="GO:0061640">
    <property type="term" value="P:cytoskeleton-dependent cytokinesis"/>
    <property type="evidence" value="ECO:0007669"/>
    <property type="project" value="InterPro"/>
</dbReference>
<proteinExistence type="predicted"/>
<dbReference type="EMBL" id="CP144526">
    <property type="protein sequence ID" value="WWC72240.1"/>
    <property type="molecule type" value="Genomic_DNA"/>
</dbReference>
<organism evidence="1">
    <name type="scientific">Kwoniella pini CBS 10737</name>
    <dbReference type="NCBI Taxonomy" id="1296096"/>
    <lineage>
        <taxon>Eukaryota</taxon>
        <taxon>Fungi</taxon>
        <taxon>Dikarya</taxon>
        <taxon>Basidiomycota</taxon>
        <taxon>Agaricomycotina</taxon>
        <taxon>Tremellomycetes</taxon>
        <taxon>Tremellales</taxon>
        <taxon>Cryptococcaceae</taxon>
        <taxon>Kwoniella</taxon>
    </lineage>
</organism>
<reference evidence="1" key="1">
    <citation type="submission" date="2013-07" db="EMBL/GenBank/DDBJ databases">
        <title>The Genome Sequence of Cryptococcus pinus CBS10737.</title>
        <authorList>
            <consortium name="The Broad Institute Genome Sequencing Platform"/>
            <person name="Cuomo C."/>
            <person name="Litvintseva A."/>
            <person name="Chen Y."/>
            <person name="Heitman J."/>
            <person name="Sun S."/>
            <person name="Springer D."/>
            <person name="Dromer F."/>
            <person name="Young S.K."/>
            <person name="Zeng Q."/>
            <person name="Gargeya S."/>
            <person name="Fitzgerald M."/>
            <person name="Abouelleil A."/>
            <person name="Alvarado L."/>
            <person name="Berlin A.M."/>
            <person name="Chapman S.B."/>
            <person name="Dewar J."/>
            <person name="Goldberg J."/>
            <person name="Griggs A."/>
            <person name="Gujja S."/>
            <person name="Hansen M."/>
            <person name="Howarth C."/>
            <person name="Imamovic A."/>
            <person name="Larimer J."/>
            <person name="McCowan C."/>
            <person name="Murphy C."/>
            <person name="Pearson M."/>
            <person name="Priest M."/>
            <person name="Roberts A."/>
            <person name="Saif S."/>
            <person name="Shea T."/>
            <person name="Sykes S."/>
            <person name="Wortman J."/>
            <person name="Nusbaum C."/>
            <person name="Birren B."/>
        </authorList>
    </citation>
    <scope>NUCLEOTIDE SEQUENCE [LARGE SCALE GENOMIC DNA]</scope>
    <source>
        <strain evidence="1">CBS 10737</strain>
    </source>
</reference>
<name>A0A1B9I1B6_9TREE</name>
<evidence type="ECO:0000313" key="1">
    <source>
        <dbReference type="EMBL" id="OCF49336.1"/>
    </source>
</evidence>
<dbReference type="EMBL" id="KI894012">
    <property type="protein sequence ID" value="OCF49336.1"/>
    <property type="molecule type" value="Genomic_DNA"/>
</dbReference>
<dbReference type="GO" id="GO:0005869">
    <property type="term" value="C:dynactin complex"/>
    <property type="evidence" value="ECO:0007669"/>
    <property type="project" value="InterPro"/>
</dbReference>
<sequence length="233" mass="27033">MTAKTESPLIPLDIRLRTIEAQVYGLPSSFSENSSKRSETSNKSVIRQIRESQETFDRLSNESEGIKRLIQGYDHYLPLLNLSTVLPGTTSTFTDNHDIKENDNKDKPITESDLLNDQVKLNMILESATDLKQSERILREIDLLKQKNVEGSGQLEKLLPYNKDLTNAIKKQQIHSTELSKVENDVRGLLNRYNQFTTTTSELFIDIHHNLQYLEDRVDKLERKKRKEIENRY</sequence>
<reference evidence="2" key="2">
    <citation type="submission" date="2013-07" db="EMBL/GenBank/DDBJ databases">
        <authorList>
            <consortium name="The Broad Institute Genome Sequencing Platform"/>
            <person name="Cuomo C."/>
            <person name="Litvintseva A."/>
            <person name="Chen Y."/>
            <person name="Heitman J."/>
            <person name="Sun S."/>
            <person name="Springer D."/>
            <person name="Dromer F."/>
            <person name="Young S.K."/>
            <person name="Zeng Q."/>
            <person name="Gargeya S."/>
            <person name="Fitzgerald M."/>
            <person name="Abouelleil A."/>
            <person name="Alvarado L."/>
            <person name="Berlin A.M."/>
            <person name="Chapman S.B."/>
            <person name="Dewar J."/>
            <person name="Goldberg J."/>
            <person name="Griggs A."/>
            <person name="Gujja S."/>
            <person name="Hansen M."/>
            <person name="Howarth C."/>
            <person name="Imamovic A."/>
            <person name="Larimer J."/>
            <person name="McCowan C."/>
            <person name="Murphy C."/>
            <person name="Pearson M."/>
            <person name="Priest M."/>
            <person name="Roberts A."/>
            <person name="Saif S."/>
            <person name="Shea T."/>
            <person name="Sykes S."/>
            <person name="Wortman J."/>
            <person name="Nusbaum C."/>
            <person name="Birren B."/>
        </authorList>
    </citation>
    <scope>NUCLEOTIDE SEQUENCE</scope>
    <source>
        <strain evidence="2">CBS 10737</strain>
    </source>
</reference>
<dbReference type="GeneID" id="30173396"/>